<evidence type="ECO:0000313" key="6">
    <source>
        <dbReference type="EMBL" id="MPL81466.1"/>
    </source>
</evidence>
<feature type="transmembrane region" description="Helical" evidence="5">
    <location>
        <begin position="138"/>
        <end position="158"/>
    </location>
</feature>
<evidence type="ECO:0000256" key="4">
    <source>
        <dbReference type="ARBA" id="ARBA00023136"/>
    </source>
</evidence>
<name>A0A644UQY3_9ZZZZ</name>
<organism evidence="6">
    <name type="scientific">bioreactor metagenome</name>
    <dbReference type="NCBI Taxonomy" id="1076179"/>
    <lineage>
        <taxon>unclassified sequences</taxon>
        <taxon>metagenomes</taxon>
        <taxon>ecological metagenomes</taxon>
    </lineage>
</organism>
<evidence type="ECO:0008006" key="7">
    <source>
        <dbReference type="Google" id="ProtNLM"/>
    </source>
</evidence>
<feature type="transmembrane region" description="Helical" evidence="5">
    <location>
        <begin position="199"/>
        <end position="217"/>
    </location>
</feature>
<dbReference type="PANTHER" id="PTHR11040:SF44">
    <property type="entry name" value="PROTEIN ZNTC-RELATED"/>
    <property type="match status" value="1"/>
</dbReference>
<evidence type="ECO:0000256" key="1">
    <source>
        <dbReference type="ARBA" id="ARBA00004141"/>
    </source>
</evidence>
<accession>A0A644UQY3</accession>
<reference evidence="6" key="1">
    <citation type="submission" date="2019-08" db="EMBL/GenBank/DDBJ databases">
        <authorList>
            <person name="Kucharzyk K."/>
            <person name="Murdoch R.W."/>
            <person name="Higgins S."/>
            <person name="Loffler F."/>
        </authorList>
    </citation>
    <scope>NUCLEOTIDE SEQUENCE</scope>
</reference>
<gene>
    <name evidence="6" type="ORF">SDC9_27386</name>
</gene>
<keyword evidence="4 5" id="KW-0472">Membrane</keyword>
<feature type="transmembrane region" description="Helical" evidence="5">
    <location>
        <begin position="31"/>
        <end position="51"/>
    </location>
</feature>
<keyword evidence="2 5" id="KW-0812">Transmembrane</keyword>
<feature type="transmembrane region" description="Helical" evidence="5">
    <location>
        <begin position="229"/>
        <end position="247"/>
    </location>
</feature>
<protein>
    <recommendedName>
        <fullName evidence="7">Zinc transporter ZupT</fullName>
    </recommendedName>
</protein>
<dbReference type="Pfam" id="PF02535">
    <property type="entry name" value="Zip"/>
    <property type="match status" value="1"/>
</dbReference>
<feature type="transmembrane region" description="Helical" evidence="5">
    <location>
        <begin position="71"/>
        <end position="88"/>
    </location>
</feature>
<dbReference type="GO" id="GO:0016020">
    <property type="term" value="C:membrane"/>
    <property type="evidence" value="ECO:0007669"/>
    <property type="project" value="UniProtKB-SubCell"/>
</dbReference>
<feature type="transmembrane region" description="Helical" evidence="5">
    <location>
        <begin position="170"/>
        <end position="187"/>
    </location>
</feature>
<feature type="transmembrane region" description="Helical" evidence="5">
    <location>
        <begin position="6"/>
        <end position="24"/>
    </location>
</feature>
<dbReference type="InterPro" id="IPR003689">
    <property type="entry name" value="ZIP"/>
</dbReference>
<dbReference type="GO" id="GO:0005385">
    <property type="term" value="F:zinc ion transmembrane transporter activity"/>
    <property type="evidence" value="ECO:0007669"/>
    <property type="project" value="TreeGrafter"/>
</dbReference>
<sequence>MEVIIAYLALFLGSLLSGIGVMVFNKSSKRTLKLITVFGGAFLFAVCFVDLIPSMFEPHAHSDCEHSDHSILPVGVFILVGFLIQLLLEQLSHGAEHGHIHNNEEKKSLVSSIMLLVGVSIHAFLEGFPIVSNGEPNVAMITGIIIHNIPLSIILVGAFLQSGLSKGKSLMLLSVFAVMAIIGSLLNQNLEILHPYQNIILGLVVGILLHVSITTLFDSEESHEYNLTRFVIVILAFAIVILLPAHTH</sequence>
<comment type="caution">
    <text evidence="6">The sequence shown here is derived from an EMBL/GenBank/DDBJ whole genome shotgun (WGS) entry which is preliminary data.</text>
</comment>
<evidence type="ECO:0000256" key="5">
    <source>
        <dbReference type="SAM" id="Phobius"/>
    </source>
</evidence>
<proteinExistence type="predicted"/>
<evidence type="ECO:0000256" key="2">
    <source>
        <dbReference type="ARBA" id="ARBA00022692"/>
    </source>
</evidence>
<dbReference type="PANTHER" id="PTHR11040">
    <property type="entry name" value="ZINC/IRON TRANSPORTER"/>
    <property type="match status" value="1"/>
</dbReference>
<evidence type="ECO:0000256" key="3">
    <source>
        <dbReference type="ARBA" id="ARBA00022989"/>
    </source>
</evidence>
<feature type="transmembrane region" description="Helical" evidence="5">
    <location>
        <begin position="109"/>
        <end position="132"/>
    </location>
</feature>
<dbReference type="EMBL" id="VSSQ01000150">
    <property type="protein sequence ID" value="MPL81466.1"/>
    <property type="molecule type" value="Genomic_DNA"/>
</dbReference>
<dbReference type="AlphaFoldDB" id="A0A644UQY3"/>
<comment type="subcellular location">
    <subcellularLocation>
        <location evidence="1">Membrane</location>
        <topology evidence="1">Multi-pass membrane protein</topology>
    </subcellularLocation>
</comment>
<keyword evidence="3 5" id="KW-1133">Transmembrane helix</keyword>